<evidence type="ECO:0000256" key="4">
    <source>
        <dbReference type="SAM" id="Phobius"/>
    </source>
</evidence>
<feature type="domain" description="HTH araC/xylS-type" evidence="5">
    <location>
        <begin position="293"/>
        <end position="397"/>
    </location>
</feature>
<feature type="transmembrane region" description="Helical" evidence="4">
    <location>
        <begin position="145"/>
        <end position="162"/>
    </location>
</feature>
<dbReference type="SMART" id="SM00342">
    <property type="entry name" value="HTH_ARAC"/>
    <property type="match status" value="1"/>
</dbReference>
<keyword evidence="7" id="KW-1185">Reference proteome</keyword>
<dbReference type="PROSITE" id="PS00041">
    <property type="entry name" value="HTH_ARAC_FAMILY_1"/>
    <property type="match status" value="1"/>
</dbReference>
<sequence length="397" mass="46490">MLFDFSLYSCLLLIFFFHILVYSFLFFNRGIQQENYADKIMGWFLVVAALLIVPFMVGFAGWYDNQPYRDILFFVPFVHSLFIGPLLYFYTRAIFNYDFRIKGLDFFHLLPGCLYLIVNIIISSVDVFLYKSYNLTNEHEDPDFATWYTVLSMLSILVYLFLSIRYYNQFKKYTAIATSFADQAGLKWLRNFLYAFSLLSIMPIIRAVLSYFDFFERMRYFGPWYYYVGFAIVVYYIAINAFHAVHLPLHKIQFNPQLLLGFDLKEQSAENVKKSAAFEIPPAVDGKEIALKEALKALMENELLFERSDLTLSEVAKKLQTNSVVLSRAVNQQFRLNFNDYVNQYRVNAVIERLSMPEFKNQTLLAIAFDAGFNSKATFNRSFKKFTGKNPKDFLAT</sequence>
<dbReference type="Pfam" id="PF12833">
    <property type="entry name" value="HTH_18"/>
    <property type="match status" value="1"/>
</dbReference>
<proteinExistence type="predicted"/>
<evidence type="ECO:0000313" key="7">
    <source>
        <dbReference type="Proteomes" id="UP001144341"/>
    </source>
</evidence>
<evidence type="ECO:0000259" key="5">
    <source>
        <dbReference type="PROSITE" id="PS01124"/>
    </source>
</evidence>
<gene>
    <name evidence="6" type="ORF">O0931_00500</name>
</gene>
<dbReference type="PROSITE" id="PS01124">
    <property type="entry name" value="HTH_ARAC_FAMILY_2"/>
    <property type="match status" value="1"/>
</dbReference>
<feature type="transmembrane region" description="Helical" evidence="4">
    <location>
        <begin position="71"/>
        <end position="91"/>
    </location>
</feature>
<reference evidence="6" key="1">
    <citation type="submission" date="2022-12" db="EMBL/GenBank/DDBJ databases">
        <title>Genome sequence of SJ11.</title>
        <authorList>
            <person name="Woo H."/>
        </authorList>
    </citation>
    <scope>NUCLEOTIDE SEQUENCE</scope>
    <source>
        <strain evidence="6">SJ11</strain>
    </source>
</reference>
<name>A0ABT4KS65_9SPHI</name>
<organism evidence="6 7">
    <name type="scientific">Pedobacter rhodius</name>
    <dbReference type="NCBI Taxonomy" id="3004098"/>
    <lineage>
        <taxon>Bacteria</taxon>
        <taxon>Pseudomonadati</taxon>
        <taxon>Bacteroidota</taxon>
        <taxon>Sphingobacteriia</taxon>
        <taxon>Sphingobacteriales</taxon>
        <taxon>Sphingobacteriaceae</taxon>
        <taxon>Pedobacter</taxon>
    </lineage>
</organism>
<accession>A0ABT4KS65</accession>
<keyword evidence="3" id="KW-0804">Transcription</keyword>
<keyword evidence="1" id="KW-0805">Transcription regulation</keyword>
<protein>
    <submittedName>
        <fullName evidence="6">Helix-turn-helix domain-containing protein</fullName>
    </submittedName>
</protein>
<dbReference type="PANTHER" id="PTHR43280:SF29">
    <property type="entry name" value="ARAC-FAMILY TRANSCRIPTIONAL REGULATOR"/>
    <property type="match status" value="1"/>
</dbReference>
<keyword evidence="4" id="KW-1133">Transmembrane helix</keyword>
<dbReference type="EMBL" id="JAPWGL010000001">
    <property type="protein sequence ID" value="MCZ4221767.1"/>
    <property type="molecule type" value="Genomic_DNA"/>
</dbReference>
<evidence type="ECO:0000256" key="3">
    <source>
        <dbReference type="ARBA" id="ARBA00023163"/>
    </source>
</evidence>
<dbReference type="Gene3D" id="1.10.10.60">
    <property type="entry name" value="Homeodomain-like"/>
    <property type="match status" value="2"/>
</dbReference>
<dbReference type="PANTHER" id="PTHR43280">
    <property type="entry name" value="ARAC-FAMILY TRANSCRIPTIONAL REGULATOR"/>
    <property type="match status" value="1"/>
</dbReference>
<keyword evidence="4" id="KW-0812">Transmembrane</keyword>
<evidence type="ECO:0000313" key="6">
    <source>
        <dbReference type="EMBL" id="MCZ4221767.1"/>
    </source>
</evidence>
<feature type="transmembrane region" description="Helical" evidence="4">
    <location>
        <begin position="6"/>
        <end position="28"/>
    </location>
</feature>
<keyword evidence="2" id="KW-0238">DNA-binding</keyword>
<feature type="transmembrane region" description="Helical" evidence="4">
    <location>
        <begin position="103"/>
        <end position="125"/>
    </location>
</feature>
<dbReference type="InterPro" id="IPR018062">
    <property type="entry name" value="HTH_AraC-typ_CS"/>
</dbReference>
<feature type="transmembrane region" description="Helical" evidence="4">
    <location>
        <begin position="40"/>
        <end position="59"/>
    </location>
</feature>
<evidence type="ECO:0000256" key="2">
    <source>
        <dbReference type="ARBA" id="ARBA00023125"/>
    </source>
</evidence>
<dbReference type="InterPro" id="IPR009057">
    <property type="entry name" value="Homeodomain-like_sf"/>
</dbReference>
<dbReference type="InterPro" id="IPR018060">
    <property type="entry name" value="HTH_AraC"/>
</dbReference>
<dbReference type="Proteomes" id="UP001144341">
    <property type="component" value="Unassembled WGS sequence"/>
</dbReference>
<feature type="transmembrane region" description="Helical" evidence="4">
    <location>
        <begin position="192"/>
        <end position="212"/>
    </location>
</feature>
<dbReference type="RefSeq" id="WP_269413604.1">
    <property type="nucleotide sequence ID" value="NZ_JAPWGL010000001.1"/>
</dbReference>
<evidence type="ECO:0000256" key="1">
    <source>
        <dbReference type="ARBA" id="ARBA00023015"/>
    </source>
</evidence>
<feature type="transmembrane region" description="Helical" evidence="4">
    <location>
        <begin position="224"/>
        <end position="245"/>
    </location>
</feature>
<dbReference type="SUPFAM" id="SSF46689">
    <property type="entry name" value="Homeodomain-like"/>
    <property type="match status" value="1"/>
</dbReference>
<comment type="caution">
    <text evidence="6">The sequence shown here is derived from an EMBL/GenBank/DDBJ whole genome shotgun (WGS) entry which is preliminary data.</text>
</comment>
<keyword evidence="4" id="KW-0472">Membrane</keyword>